<feature type="compositionally biased region" description="Polar residues" evidence="1">
    <location>
        <begin position="43"/>
        <end position="54"/>
    </location>
</feature>
<organism evidence="2 3">
    <name type="scientific">Streptomyces echinatus</name>
    <dbReference type="NCBI Taxonomy" id="67293"/>
    <lineage>
        <taxon>Bacteria</taxon>
        <taxon>Bacillati</taxon>
        <taxon>Actinomycetota</taxon>
        <taxon>Actinomycetes</taxon>
        <taxon>Kitasatosporales</taxon>
        <taxon>Streptomycetaceae</taxon>
        <taxon>Streptomyces</taxon>
    </lineage>
</organism>
<reference evidence="2 3" key="1">
    <citation type="submission" date="2020-08" db="EMBL/GenBank/DDBJ databases">
        <title>Genomic Encyclopedia of Type Strains, Phase III (KMG-III): the genomes of soil and plant-associated and newly described type strains.</title>
        <authorList>
            <person name="Whitman W."/>
        </authorList>
    </citation>
    <scope>NUCLEOTIDE SEQUENCE [LARGE SCALE GENOMIC DNA]</scope>
    <source>
        <strain evidence="2 3">CECT 3313</strain>
    </source>
</reference>
<gene>
    <name evidence="2" type="ORF">FHS34_006614</name>
</gene>
<sequence length="67" mass="6909">MGHPAGSWGFPAGSPLRGAEVELLRLVESRPGIGIPDAARPWSTGSPGTATWSGRPTRRTAVPPACC</sequence>
<dbReference type="Proteomes" id="UP000585836">
    <property type="component" value="Unassembled WGS sequence"/>
</dbReference>
<protein>
    <submittedName>
        <fullName evidence="2">Uncharacterized protein</fullName>
    </submittedName>
</protein>
<dbReference type="AlphaFoldDB" id="A0A7W9Q1F6"/>
<keyword evidence="3" id="KW-1185">Reference proteome</keyword>
<evidence type="ECO:0000313" key="2">
    <source>
        <dbReference type="EMBL" id="MBB5931107.1"/>
    </source>
</evidence>
<name>A0A7W9Q1F6_9ACTN</name>
<evidence type="ECO:0000256" key="1">
    <source>
        <dbReference type="SAM" id="MobiDB-lite"/>
    </source>
</evidence>
<dbReference type="EMBL" id="JACHJK010000014">
    <property type="protein sequence ID" value="MBB5931107.1"/>
    <property type="molecule type" value="Genomic_DNA"/>
</dbReference>
<proteinExistence type="predicted"/>
<accession>A0A7W9Q1F6</accession>
<evidence type="ECO:0000313" key="3">
    <source>
        <dbReference type="Proteomes" id="UP000585836"/>
    </source>
</evidence>
<comment type="caution">
    <text evidence="2">The sequence shown here is derived from an EMBL/GenBank/DDBJ whole genome shotgun (WGS) entry which is preliminary data.</text>
</comment>
<feature type="region of interest" description="Disordered" evidence="1">
    <location>
        <begin position="34"/>
        <end position="67"/>
    </location>
</feature>